<dbReference type="Proteomes" id="UP000027439">
    <property type="component" value="Unassembled WGS sequence"/>
</dbReference>
<dbReference type="AlphaFoldDB" id="A0A069NF44"/>
<accession>A0A069NF44</accession>
<sequence>MVEARRIAAQAKNEFDSMHGATDDQPYVKLGDASFRVALCARSSVNSLGRITRRSFFQSAIGKCHAAASTLGQPGYFVTSQQD</sequence>
<dbReference type="EMBL" id="JFHE01000051">
    <property type="protein sequence ID" value="KDR26697.1"/>
    <property type="molecule type" value="Genomic_DNA"/>
</dbReference>
<name>A0A069NF44_9BURK</name>
<reference evidence="1 2" key="1">
    <citation type="submission" date="2014-03" db="EMBL/GenBank/DDBJ databases">
        <title>Draft Genome Sequences of Four Burkholderia Strains.</title>
        <authorList>
            <person name="Liu X.Y."/>
            <person name="Li C.X."/>
            <person name="Xu J.H."/>
        </authorList>
    </citation>
    <scope>NUCLEOTIDE SEQUENCE [LARGE SCALE GENOMIC DNA]</scope>
    <source>
        <strain evidence="1 2">R27</strain>
    </source>
</reference>
<evidence type="ECO:0000313" key="1">
    <source>
        <dbReference type="EMBL" id="KDR26697.1"/>
    </source>
</evidence>
<comment type="caution">
    <text evidence="1">The sequence shown here is derived from an EMBL/GenBank/DDBJ whole genome shotgun (WGS) entry which is preliminary data.</text>
</comment>
<organism evidence="1 2">
    <name type="scientific">Caballeronia grimmiae</name>
    <dbReference type="NCBI Taxonomy" id="1071679"/>
    <lineage>
        <taxon>Bacteria</taxon>
        <taxon>Pseudomonadati</taxon>
        <taxon>Pseudomonadota</taxon>
        <taxon>Betaproteobacteria</taxon>
        <taxon>Burkholderiales</taxon>
        <taxon>Burkholderiaceae</taxon>
        <taxon>Caballeronia</taxon>
    </lineage>
</organism>
<protein>
    <submittedName>
        <fullName evidence="1">Uncharacterized protein</fullName>
    </submittedName>
</protein>
<proteinExistence type="predicted"/>
<evidence type="ECO:0000313" key="2">
    <source>
        <dbReference type="Proteomes" id="UP000027439"/>
    </source>
</evidence>
<gene>
    <name evidence="1" type="ORF">BG57_26020</name>
</gene>